<dbReference type="Pfam" id="PF12833">
    <property type="entry name" value="HTH_18"/>
    <property type="match status" value="1"/>
</dbReference>
<dbReference type="PROSITE" id="PS01124">
    <property type="entry name" value="HTH_ARAC_FAMILY_2"/>
    <property type="match status" value="1"/>
</dbReference>
<dbReference type="InterPro" id="IPR018062">
    <property type="entry name" value="HTH_AraC-typ_CS"/>
</dbReference>
<evidence type="ECO:0000313" key="6">
    <source>
        <dbReference type="Proteomes" id="UP000831537"/>
    </source>
</evidence>
<dbReference type="PANTHER" id="PTHR43280">
    <property type="entry name" value="ARAC-FAMILY TRANSCRIPTIONAL REGULATOR"/>
    <property type="match status" value="1"/>
</dbReference>
<dbReference type="SUPFAM" id="SSF46689">
    <property type="entry name" value="Homeodomain-like"/>
    <property type="match status" value="2"/>
</dbReference>
<accession>A0ABY4GS18</accession>
<keyword evidence="3" id="KW-0804">Transcription</keyword>
<dbReference type="InterPro" id="IPR009057">
    <property type="entry name" value="Homeodomain-like_sf"/>
</dbReference>
<dbReference type="SUPFAM" id="SSF51215">
    <property type="entry name" value="Regulatory protein AraC"/>
    <property type="match status" value="1"/>
</dbReference>
<sequence length="293" mass="34606">MRKKDGFKSEKLFVLPDYMQKEFRQHELIKELMVTDIGYFPKAAFHYRDRPDGADSYLFIYCSDGEGWVELNGQNKLTVQKHMLTVIPADVPHRYGAADHDPWSIYWFHLTGEQVAVFIKQFELDNSVLRFPSHFFGTFVELFERCYNLLTMKAYSSLHHIHLSQTMRYLLSTIGLHVIRSQQDEKREHYLDNAINYMHEHLDGMLQLDDIARHIGLSKQHVIYIFKKETGTPPIDYFIKMKIQHACQLLDLTEWSLKEISHSLGMKDPYYFSRLFKKVIGMSPTAYRQQQKG</sequence>
<dbReference type="SMART" id="SM00342">
    <property type="entry name" value="HTH_ARAC"/>
    <property type="match status" value="1"/>
</dbReference>
<proteinExistence type="predicted"/>
<dbReference type="Pfam" id="PF02311">
    <property type="entry name" value="AraC_binding"/>
    <property type="match status" value="1"/>
</dbReference>
<gene>
    <name evidence="5" type="ORF">MUN87_09875</name>
</gene>
<evidence type="ECO:0000313" key="5">
    <source>
        <dbReference type="EMBL" id="UOQ87160.1"/>
    </source>
</evidence>
<dbReference type="Gene3D" id="1.10.10.60">
    <property type="entry name" value="Homeodomain-like"/>
    <property type="match status" value="2"/>
</dbReference>
<dbReference type="CDD" id="cd06986">
    <property type="entry name" value="cupin_MmsR-like_N"/>
    <property type="match status" value="1"/>
</dbReference>
<dbReference type="Proteomes" id="UP000831537">
    <property type="component" value="Chromosome"/>
</dbReference>
<feature type="domain" description="HTH araC/xylS-type" evidence="4">
    <location>
        <begin position="192"/>
        <end position="290"/>
    </location>
</feature>
<evidence type="ECO:0000256" key="2">
    <source>
        <dbReference type="ARBA" id="ARBA00023125"/>
    </source>
</evidence>
<reference evidence="5 6" key="1">
    <citation type="submission" date="2022-04" db="EMBL/GenBank/DDBJ databases">
        <title>Gracilibacillus sp. isolated from saltern.</title>
        <authorList>
            <person name="Won M."/>
            <person name="Lee C.-M."/>
            <person name="Woen H.-Y."/>
            <person name="Kwon S.-W."/>
        </authorList>
    </citation>
    <scope>NUCLEOTIDE SEQUENCE [LARGE SCALE GENOMIC DNA]</scope>
    <source>
        <strain evidence="5 6">SSPM10-3</strain>
    </source>
</reference>
<evidence type="ECO:0000256" key="1">
    <source>
        <dbReference type="ARBA" id="ARBA00023015"/>
    </source>
</evidence>
<dbReference type="EMBL" id="CP095071">
    <property type="protein sequence ID" value="UOQ87160.1"/>
    <property type="molecule type" value="Genomic_DNA"/>
</dbReference>
<dbReference type="InterPro" id="IPR037923">
    <property type="entry name" value="HTH-like"/>
</dbReference>
<evidence type="ECO:0000259" key="4">
    <source>
        <dbReference type="PROSITE" id="PS01124"/>
    </source>
</evidence>
<protein>
    <submittedName>
        <fullName evidence="5">AraC family transcriptional regulator</fullName>
    </submittedName>
</protein>
<keyword evidence="2" id="KW-0238">DNA-binding</keyword>
<dbReference type="InterPro" id="IPR018060">
    <property type="entry name" value="HTH_AraC"/>
</dbReference>
<keyword evidence="6" id="KW-1185">Reference proteome</keyword>
<organism evidence="5 6">
    <name type="scientific">Gracilibacillus salinarum</name>
    <dbReference type="NCBI Taxonomy" id="2932255"/>
    <lineage>
        <taxon>Bacteria</taxon>
        <taxon>Bacillati</taxon>
        <taxon>Bacillota</taxon>
        <taxon>Bacilli</taxon>
        <taxon>Bacillales</taxon>
        <taxon>Bacillaceae</taxon>
        <taxon>Gracilibacillus</taxon>
    </lineage>
</organism>
<dbReference type="InterPro" id="IPR020449">
    <property type="entry name" value="Tscrpt_reg_AraC-type_HTH"/>
</dbReference>
<dbReference type="Gene3D" id="2.60.120.280">
    <property type="entry name" value="Regulatory protein AraC"/>
    <property type="match status" value="1"/>
</dbReference>
<dbReference type="RefSeq" id="WP_244747601.1">
    <property type="nucleotide sequence ID" value="NZ_CP095071.1"/>
</dbReference>
<dbReference type="InterPro" id="IPR003313">
    <property type="entry name" value="AraC-bd"/>
</dbReference>
<dbReference type="PROSITE" id="PS00041">
    <property type="entry name" value="HTH_ARAC_FAMILY_1"/>
    <property type="match status" value="1"/>
</dbReference>
<keyword evidence="1" id="KW-0805">Transcription regulation</keyword>
<dbReference type="PANTHER" id="PTHR43280:SF30">
    <property type="entry name" value="MMSAB OPERON REGULATORY PROTEIN"/>
    <property type="match status" value="1"/>
</dbReference>
<evidence type="ECO:0000256" key="3">
    <source>
        <dbReference type="ARBA" id="ARBA00023163"/>
    </source>
</evidence>
<dbReference type="PRINTS" id="PR00032">
    <property type="entry name" value="HTHARAC"/>
</dbReference>
<name>A0ABY4GS18_9BACI</name>